<evidence type="ECO:0008006" key="4">
    <source>
        <dbReference type="Google" id="ProtNLM"/>
    </source>
</evidence>
<proteinExistence type="predicted"/>
<name>A0A8J2JBI0_9HEXA</name>
<comment type="caution">
    <text evidence="2">The sequence shown here is derived from an EMBL/GenBank/DDBJ whole genome shotgun (WGS) entry which is preliminary data.</text>
</comment>
<gene>
    <name evidence="2" type="ORF">AFUS01_LOCUS4288</name>
</gene>
<reference evidence="2" key="1">
    <citation type="submission" date="2021-06" db="EMBL/GenBank/DDBJ databases">
        <authorList>
            <person name="Hodson N. C."/>
            <person name="Mongue J. A."/>
            <person name="Jaron S. K."/>
        </authorList>
    </citation>
    <scope>NUCLEOTIDE SEQUENCE</scope>
</reference>
<evidence type="ECO:0000313" key="3">
    <source>
        <dbReference type="Proteomes" id="UP000708208"/>
    </source>
</evidence>
<feature type="signal peptide" evidence="1">
    <location>
        <begin position="1"/>
        <end position="27"/>
    </location>
</feature>
<accession>A0A8J2JBI0</accession>
<evidence type="ECO:0000256" key="1">
    <source>
        <dbReference type="SAM" id="SignalP"/>
    </source>
</evidence>
<dbReference type="Proteomes" id="UP000708208">
    <property type="component" value="Unassembled WGS sequence"/>
</dbReference>
<keyword evidence="1" id="KW-0732">Signal</keyword>
<dbReference type="AlphaFoldDB" id="A0A8J2JBI0"/>
<dbReference type="EMBL" id="CAJVCH010026639">
    <property type="protein sequence ID" value="CAG7700791.1"/>
    <property type="molecule type" value="Genomic_DNA"/>
</dbReference>
<keyword evidence="3" id="KW-1185">Reference proteome</keyword>
<protein>
    <recommendedName>
        <fullName evidence="4">Secreted protein</fullName>
    </recommendedName>
</protein>
<organism evidence="2 3">
    <name type="scientific">Allacma fusca</name>
    <dbReference type="NCBI Taxonomy" id="39272"/>
    <lineage>
        <taxon>Eukaryota</taxon>
        <taxon>Metazoa</taxon>
        <taxon>Ecdysozoa</taxon>
        <taxon>Arthropoda</taxon>
        <taxon>Hexapoda</taxon>
        <taxon>Collembola</taxon>
        <taxon>Symphypleona</taxon>
        <taxon>Sminthuridae</taxon>
        <taxon>Allacma</taxon>
    </lineage>
</organism>
<feature type="chain" id="PRO_5035291319" description="Secreted protein" evidence="1">
    <location>
        <begin position="28"/>
        <end position="160"/>
    </location>
</feature>
<evidence type="ECO:0000313" key="2">
    <source>
        <dbReference type="EMBL" id="CAG7700791.1"/>
    </source>
</evidence>
<sequence>MTSSALIFLSFFTLSTLLLLSFPIGHGEEIRCERWQGKWWQKFNAVRCIKSDGAGSNNIVVSHKIPCGTTSTRDLTGNVAPCLLKYTVGMWTGICGENDGQNNLYPNQYLRRRATQTYFFDAAGPGICKEFYVFECTKDGRPYDCYYAVRLTPAPAAPLV</sequence>